<organism evidence="3 4">
    <name type="scientific">Saxophila tyrrhenica</name>
    <dbReference type="NCBI Taxonomy" id="1690608"/>
    <lineage>
        <taxon>Eukaryota</taxon>
        <taxon>Fungi</taxon>
        <taxon>Dikarya</taxon>
        <taxon>Ascomycota</taxon>
        <taxon>Pezizomycotina</taxon>
        <taxon>Dothideomycetes</taxon>
        <taxon>Dothideomycetidae</taxon>
        <taxon>Mycosphaerellales</taxon>
        <taxon>Extremaceae</taxon>
        <taxon>Saxophila</taxon>
    </lineage>
</organism>
<proteinExistence type="predicted"/>
<keyword evidence="4" id="KW-1185">Reference proteome</keyword>
<dbReference type="Pfam" id="PF11976">
    <property type="entry name" value="Rad60-SLD"/>
    <property type="match status" value="1"/>
</dbReference>
<dbReference type="Gene3D" id="3.10.20.90">
    <property type="entry name" value="Phosphatidylinositol 3-kinase Catalytic Subunit, Chain A, domain 1"/>
    <property type="match status" value="1"/>
</dbReference>
<accession>A0AAV9PMW9</accession>
<dbReference type="PANTHER" id="PTHR10562">
    <property type="entry name" value="SMALL UBIQUITIN-RELATED MODIFIER"/>
    <property type="match status" value="1"/>
</dbReference>
<dbReference type="GeneID" id="89923061"/>
<feature type="domain" description="Rad60/SUMO-like" evidence="2">
    <location>
        <begin position="157"/>
        <end position="222"/>
    </location>
</feature>
<evidence type="ECO:0000259" key="2">
    <source>
        <dbReference type="Pfam" id="PF11976"/>
    </source>
</evidence>
<dbReference type="Proteomes" id="UP001337655">
    <property type="component" value="Unassembled WGS sequence"/>
</dbReference>
<protein>
    <recommendedName>
        <fullName evidence="2">Rad60/SUMO-like domain-containing protein</fullName>
    </recommendedName>
</protein>
<sequence>MVAYANFTPEPPPRAAIRARNETEDQHEDIPEADRYVYVIIKDAHDSHGPGMIFKLGFLEAFKNCLDTFRVKSCPNCRPVSDIRFKTHNQIFADITTPKRIGFWHNTTTTIRAYSNVPGMQCSKCKIQGYPSSTVPTKAVPQTMTSVPKNEVVALRVRDLTGFEMEVKMMNITPFSFLMEQYATKAWRKMSDLRFLLDEEKLLKTETPKKLDLSNGDLIDVYFEQLGGRKQSLDSRAQRRYLTGFLGVMDGEVTARTWFGGRQSGNSRAGTTNVGT</sequence>
<feature type="region of interest" description="Disordered" evidence="1">
    <location>
        <begin position="1"/>
        <end position="28"/>
    </location>
</feature>
<feature type="compositionally biased region" description="Basic and acidic residues" evidence="1">
    <location>
        <begin position="19"/>
        <end position="28"/>
    </location>
</feature>
<name>A0AAV9PMW9_9PEZI</name>
<reference evidence="3 4" key="1">
    <citation type="submission" date="2023-08" db="EMBL/GenBank/DDBJ databases">
        <title>Black Yeasts Isolated from many extreme environments.</title>
        <authorList>
            <person name="Coleine C."/>
            <person name="Stajich J.E."/>
            <person name="Selbmann L."/>
        </authorList>
    </citation>
    <scope>NUCLEOTIDE SEQUENCE [LARGE SCALE GENOMIC DNA]</scope>
    <source>
        <strain evidence="3 4">CCFEE 5935</strain>
    </source>
</reference>
<evidence type="ECO:0000313" key="3">
    <source>
        <dbReference type="EMBL" id="KAK5174632.1"/>
    </source>
</evidence>
<gene>
    <name evidence="3" type="ORF">LTR77_001713</name>
</gene>
<dbReference type="SUPFAM" id="SSF54236">
    <property type="entry name" value="Ubiquitin-like"/>
    <property type="match status" value="1"/>
</dbReference>
<dbReference type="AlphaFoldDB" id="A0AAV9PMW9"/>
<dbReference type="EMBL" id="JAVRRT010000002">
    <property type="protein sequence ID" value="KAK5174632.1"/>
    <property type="molecule type" value="Genomic_DNA"/>
</dbReference>
<dbReference type="CDD" id="cd01763">
    <property type="entry name" value="Ubl_SUMO_like"/>
    <property type="match status" value="1"/>
</dbReference>
<evidence type="ECO:0000313" key="4">
    <source>
        <dbReference type="Proteomes" id="UP001337655"/>
    </source>
</evidence>
<evidence type="ECO:0000256" key="1">
    <source>
        <dbReference type="SAM" id="MobiDB-lite"/>
    </source>
</evidence>
<comment type="caution">
    <text evidence="3">The sequence shown here is derived from an EMBL/GenBank/DDBJ whole genome shotgun (WGS) entry which is preliminary data.</text>
</comment>
<dbReference type="RefSeq" id="XP_064663301.1">
    <property type="nucleotide sequence ID" value="XM_064798974.1"/>
</dbReference>
<dbReference type="InterPro" id="IPR022617">
    <property type="entry name" value="Rad60/SUMO-like_dom"/>
</dbReference>
<dbReference type="InterPro" id="IPR029071">
    <property type="entry name" value="Ubiquitin-like_domsf"/>
</dbReference>